<evidence type="ECO:0000259" key="2">
    <source>
        <dbReference type="Pfam" id="PF14040"/>
    </source>
</evidence>
<protein>
    <recommendedName>
        <fullName evidence="2">Deoxyribonuclease NucA/NucB domain-containing protein</fullName>
    </recommendedName>
</protein>
<dbReference type="InterPro" id="IPR029476">
    <property type="entry name" value="DNase_NucA_NucB"/>
</dbReference>
<dbReference type="Pfam" id="PF14040">
    <property type="entry name" value="DNase_NucA_NucB"/>
    <property type="match status" value="1"/>
</dbReference>
<evidence type="ECO:0000313" key="4">
    <source>
        <dbReference type="Proteomes" id="UP000605361"/>
    </source>
</evidence>
<dbReference type="EMBL" id="JADOGI010000352">
    <property type="protein sequence ID" value="MBF8194059.1"/>
    <property type="molecule type" value="Genomic_DNA"/>
</dbReference>
<feature type="domain" description="Deoxyribonuclease NucA/NucB" evidence="2">
    <location>
        <begin position="5"/>
        <end position="74"/>
    </location>
</feature>
<accession>A0A931F3K1</accession>
<gene>
    <name evidence="3" type="ORF">ITP53_52005</name>
</gene>
<proteinExistence type="predicted"/>
<comment type="caution">
    <text evidence="3">The sequence shown here is derived from an EMBL/GenBank/DDBJ whole genome shotgun (WGS) entry which is preliminary data.</text>
</comment>
<name>A0A931F3K1_9ACTN</name>
<dbReference type="Proteomes" id="UP000605361">
    <property type="component" value="Unassembled WGS sequence"/>
</dbReference>
<sequence length="105" mass="11316">MARKKVCKLAPIPSGLQKPSCDEYPFASTHEGAASAGYNMSVAIVECRDNNTAGALLNGWYDRERILEKDPFWVDATKKGDTPPEDVPPPDIAQVDTSGFGASCK</sequence>
<feature type="region of interest" description="Disordered" evidence="1">
    <location>
        <begin position="76"/>
        <end position="105"/>
    </location>
</feature>
<evidence type="ECO:0000256" key="1">
    <source>
        <dbReference type="SAM" id="MobiDB-lite"/>
    </source>
</evidence>
<dbReference type="AlphaFoldDB" id="A0A931F3K1"/>
<evidence type="ECO:0000313" key="3">
    <source>
        <dbReference type="EMBL" id="MBF8194059.1"/>
    </source>
</evidence>
<organism evidence="3 4">
    <name type="scientific">Nonomuraea cypriaca</name>
    <dbReference type="NCBI Taxonomy" id="1187855"/>
    <lineage>
        <taxon>Bacteria</taxon>
        <taxon>Bacillati</taxon>
        <taxon>Actinomycetota</taxon>
        <taxon>Actinomycetes</taxon>
        <taxon>Streptosporangiales</taxon>
        <taxon>Streptosporangiaceae</taxon>
        <taxon>Nonomuraea</taxon>
    </lineage>
</organism>
<reference evidence="3" key="1">
    <citation type="submission" date="2020-11" db="EMBL/GenBank/DDBJ databases">
        <title>Whole-genome analyses of Nonomuraea sp. K274.</title>
        <authorList>
            <person name="Veyisoglu A."/>
        </authorList>
    </citation>
    <scope>NUCLEOTIDE SEQUENCE</scope>
    <source>
        <strain evidence="3">K274</strain>
    </source>
</reference>
<keyword evidence="4" id="KW-1185">Reference proteome</keyword>